<accession>A0AA38UG38</accession>
<keyword evidence="2" id="KW-0813">Transport</keyword>
<dbReference type="InterPro" id="IPR021717">
    <property type="entry name" value="Nucleoporin_Nup160"/>
</dbReference>
<feature type="domain" description="NUP160 C-terminal TPR" evidence="6">
    <location>
        <begin position="1148"/>
        <end position="1373"/>
    </location>
</feature>
<gene>
    <name evidence="7" type="ORF">F5878DRAFT_98186</name>
</gene>
<evidence type="ECO:0000313" key="8">
    <source>
        <dbReference type="Proteomes" id="UP001163846"/>
    </source>
</evidence>
<dbReference type="InterPro" id="IPR059141">
    <property type="entry name" value="Beta-prop_Nup120_160"/>
</dbReference>
<feature type="domain" description="Nucleoporin Nup120/160 beta-propeller" evidence="4">
    <location>
        <begin position="86"/>
        <end position="566"/>
    </location>
</feature>
<evidence type="ECO:0000259" key="6">
    <source>
        <dbReference type="Pfam" id="PF23347"/>
    </source>
</evidence>
<keyword evidence="8" id="KW-1185">Reference proteome</keyword>
<evidence type="ECO:0000256" key="1">
    <source>
        <dbReference type="ARBA" id="ARBA00004123"/>
    </source>
</evidence>
<dbReference type="GO" id="GO:0005643">
    <property type="term" value="C:nuclear pore"/>
    <property type="evidence" value="ECO:0007669"/>
    <property type="project" value="TreeGrafter"/>
</dbReference>
<dbReference type="InterPro" id="IPR056548">
    <property type="entry name" value="HEAT_Nup120"/>
</dbReference>
<organism evidence="7 8">
    <name type="scientific">Lentinula raphanica</name>
    <dbReference type="NCBI Taxonomy" id="153919"/>
    <lineage>
        <taxon>Eukaryota</taxon>
        <taxon>Fungi</taxon>
        <taxon>Dikarya</taxon>
        <taxon>Basidiomycota</taxon>
        <taxon>Agaricomycotina</taxon>
        <taxon>Agaricomycetes</taxon>
        <taxon>Agaricomycetidae</taxon>
        <taxon>Agaricales</taxon>
        <taxon>Marasmiineae</taxon>
        <taxon>Omphalotaceae</taxon>
        <taxon>Lentinula</taxon>
    </lineage>
</organism>
<name>A0AA38UG38_9AGAR</name>
<evidence type="ECO:0000259" key="5">
    <source>
        <dbReference type="Pfam" id="PF23300"/>
    </source>
</evidence>
<comment type="caution">
    <text evidence="7">The sequence shown here is derived from an EMBL/GenBank/DDBJ whole genome shotgun (WGS) entry which is preliminary data.</text>
</comment>
<reference evidence="7" key="1">
    <citation type="submission" date="2022-08" db="EMBL/GenBank/DDBJ databases">
        <authorList>
            <consortium name="DOE Joint Genome Institute"/>
            <person name="Min B."/>
            <person name="Riley R."/>
            <person name="Sierra-Patev S."/>
            <person name="Naranjo-Ortiz M."/>
            <person name="Looney B."/>
            <person name="Konkel Z."/>
            <person name="Slot J.C."/>
            <person name="Sakamoto Y."/>
            <person name="Steenwyk J.L."/>
            <person name="Rokas A."/>
            <person name="Carro J."/>
            <person name="Camarero S."/>
            <person name="Ferreira P."/>
            <person name="Molpeceres G."/>
            <person name="Ruiz-Duenas F.J."/>
            <person name="Serrano A."/>
            <person name="Henrissat B."/>
            <person name="Drula E."/>
            <person name="Hughes K.W."/>
            <person name="Mata J.L."/>
            <person name="Ishikawa N.K."/>
            <person name="Vargas-Isla R."/>
            <person name="Ushijima S."/>
            <person name="Smith C.A."/>
            <person name="Ahrendt S."/>
            <person name="Andreopoulos W."/>
            <person name="He G."/>
            <person name="Labutti K."/>
            <person name="Lipzen A."/>
            <person name="Ng V."/>
            <person name="Sandor L."/>
            <person name="Barry K."/>
            <person name="Martinez A.T."/>
            <person name="Xiao Y."/>
            <person name="Gibbons J.G."/>
            <person name="Terashima K."/>
            <person name="Hibbett D.S."/>
            <person name="Grigoriev I.V."/>
        </authorList>
    </citation>
    <scope>NUCLEOTIDE SEQUENCE</scope>
    <source>
        <strain evidence="7">TFB9207</strain>
    </source>
</reference>
<dbReference type="PANTHER" id="PTHR21286:SF0">
    <property type="entry name" value="NUCLEAR PORE COMPLEX PROTEIN NUP160"/>
    <property type="match status" value="1"/>
</dbReference>
<dbReference type="Pfam" id="PF11715">
    <property type="entry name" value="Beta-prop_Nup120_160"/>
    <property type="match status" value="1"/>
</dbReference>
<feature type="domain" description="Nucleoporin nup120-like HEAT repeat" evidence="5">
    <location>
        <begin position="842"/>
        <end position="1006"/>
    </location>
</feature>
<dbReference type="Pfam" id="PF23300">
    <property type="entry name" value="HEAT_Nup120"/>
    <property type="match status" value="1"/>
</dbReference>
<proteinExistence type="predicted"/>
<keyword evidence="3" id="KW-0539">Nucleus</keyword>
<dbReference type="Proteomes" id="UP001163846">
    <property type="component" value="Unassembled WGS sequence"/>
</dbReference>
<evidence type="ECO:0000256" key="2">
    <source>
        <dbReference type="ARBA" id="ARBA00022448"/>
    </source>
</evidence>
<protein>
    <submittedName>
        <fullName evidence="7">Nucleoporin Nup120/160-domain-containing protein</fullName>
    </submittedName>
</protein>
<dbReference type="InterPro" id="IPR056536">
    <property type="entry name" value="TPR_NUP160_C"/>
</dbReference>
<dbReference type="GO" id="GO:0017056">
    <property type="term" value="F:structural constituent of nuclear pore"/>
    <property type="evidence" value="ECO:0007669"/>
    <property type="project" value="TreeGrafter"/>
</dbReference>
<dbReference type="Pfam" id="PF23347">
    <property type="entry name" value="TPR_Nup160_C"/>
    <property type="match status" value="1"/>
</dbReference>
<dbReference type="EMBL" id="MU806105">
    <property type="protein sequence ID" value="KAJ3839881.1"/>
    <property type="molecule type" value="Genomic_DNA"/>
</dbReference>
<dbReference type="PANTHER" id="PTHR21286">
    <property type="entry name" value="NUCLEAR PORE COMPLEX PROTEIN NUP160"/>
    <property type="match status" value="1"/>
</dbReference>
<comment type="subcellular location">
    <subcellularLocation>
        <location evidence="1">Nucleus</location>
    </subcellularLocation>
</comment>
<evidence type="ECO:0000256" key="3">
    <source>
        <dbReference type="ARBA" id="ARBA00023242"/>
    </source>
</evidence>
<sequence>MFIRERVQITWVLIHHLHLQNCCSKTMDGSLLVGTHISSLFPQSRASSIYIQTQRVDTPLVTSEKETDPAEHAIYSSILHTPPTGTILLRVLHGGLIVELVSLSTKSQPLRFVFPSPVLLSPAIFLWENDEIHLIAVTTNESVYRAVISIGGGMELWHNRIQDIWTSEYLIKSFSGTMNGLVHVHGAHCVFIGLHNGSLMRLETEYTGSGKLEDEWTEYIFQAGSFLSSFKSLLPSLGNTNSNAAEIISMATHPWPTDIGNVWTLSRDRVLRMWKPKIGCVVAKTLSPSLGREQSPVQGRSSPGKPQFLLDAERQTLLRVFSFTGDDDHSYVLAFLPAVPSSTVGGSFQLLDTHSDQILEIGTIQCSKHTAHCHLQDFMVLNDTLYTLWDRQGQSMVEKTVLDINSISNNGISVWESGLCAPETELTPAYLEEVLMGKGSMTDKFFDAVMRPNMFSTLTLRTAIDQYTDACLSLPGPPSYPLTVAYASLEENIAAVVGCTVHLNRDHNTGALQHDKYWNALKRDWEGFIARCRDIERSARWPLVLGAQGQGDIIVVERERVSALVPEDLPIHLHQVLSNDLRIVDSHYILFEILWTLRHKVGPRTILSLENCLVDLMHQEIAFPFADILKDQASQFQFRDNLEDGASIWISGRLASIDNLDEAVRTALDVIGGLDMGVKREEDEVELLLPPPESDWFKGLTASYVTTSVNARYDLCLSLMALLFFLVNDLSDWDPSLLTEVFAVFRGTAALRYIVRQPSSATTQSPLDDVSSADDVVSLLQNMQVSRNRNHSTPTYSLVHRLLIQTGDTSHLLPGAAHHFLDNTGLLQSITPAAASKAEVHFCEKLRLLGYMHVSRELLSWLPRTPGVSYVLSRIWLNAGRMDDAAYIFEKLAGCFGPDNALETEDRDALQAVLPSSHWFDSSFSFFLYIATLFKSNSLQHYEVHFTQLALSVAPPNTDTLSLWHTIVRGYIDLGLFDEAYAAWCSTPSYNQKREHIGQLVYRLCESNQVDKLLSLNFAEYADEVEDALSFKARNADLATQPSYPHILYSWFLSRGDYRNAALTMYQRARKLRGLMIRDPTSVSRLGSEQLEAYLISANALSLADAKNLWFLLPGSLDASTEYNQQIHSNIPESKYSPGKFENQIVQLKDIQYEYALLFAQLDIISRESILPPSIEFFPHPSSIVMKMAQSNRFNMALATARSLEVDMSDLFTHLITQCLRLSHQPDLVLQEDTSDWLLTDNVSTWPGSPADKGWRYLREALNRHDGVDTDYKYSKIALETILNYQSSPPPWLIQVLEEYYPEYIIRTNLRYGNLDQAVDHTLSLIRKIDRRLAREIPKNAASTWLPYALIDQVLVSGMAQEPSPPRLSELRMEVTNRVKRMQKLSV</sequence>
<evidence type="ECO:0000313" key="7">
    <source>
        <dbReference type="EMBL" id="KAJ3839881.1"/>
    </source>
</evidence>
<evidence type="ECO:0000259" key="4">
    <source>
        <dbReference type="Pfam" id="PF11715"/>
    </source>
</evidence>